<sequence>MVTPRLEAQLQAILNELPAGHDFDIYTISTAAASIPSLTPRQRLSTVHTTYTTELRRLILLIQKDNKPLSVSAATTQQLETGAASDASSGSGGGGSSSSTTTTITTTTSNDPSLPTRRDGALLTRFVCGLSVREFVTVTTYRDTATAGRYSEPRTETCTHVYLEKIDSTGCATLSDPSIISPMRALVVGYVAFAAQLYHGVLQSMRVYTFARSQPEYLFARSSENRNKRQLDDLQLVRWWKRTLDAAASYIATRLPDASIQGYAFSPGADRSEAFWFRESAELPAALKPESSSVSPAGRSTWHWGLGYPLEARAQDVIPHYPDDAMTRLLEKRESADWTVSQVQEMIAISEECGAGRRTAFFALDVPTCPPQCFLRSTSAPSSTIGSPIADAFNTTTTTTTAIAAVSSAPYSYGMPFTIPNTTPGAYAVPPPTTPLRLLSVHEYEQVELALFNLSMDFSSSASASVSTTKFLNWLSRRLPEIRPLHFTTAGTPASHGQASSSLSSSSSIATLSGHKRPPTEAAPAAAVNTLSGNLVRKKQKVKP</sequence>
<evidence type="ECO:0000313" key="1">
    <source>
        <dbReference type="EMBL" id="KAJ1675276.1"/>
    </source>
</evidence>
<gene>
    <name evidence="1" type="ORF">EV182_001584</name>
</gene>
<comment type="caution">
    <text evidence="1">The sequence shown here is derived from an EMBL/GenBank/DDBJ whole genome shotgun (WGS) entry which is preliminary data.</text>
</comment>
<reference evidence="1" key="1">
    <citation type="submission" date="2022-06" db="EMBL/GenBank/DDBJ databases">
        <title>Phylogenomic reconstructions and comparative analyses of Kickxellomycotina fungi.</title>
        <authorList>
            <person name="Reynolds N.K."/>
            <person name="Stajich J.E."/>
            <person name="Barry K."/>
            <person name="Grigoriev I.V."/>
            <person name="Crous P."/>
            <person name="Smith M.E."/>
        </authorList>
    </citation>
    <scope>NUCLEOTIDE SEQUENCE</scope>
    <source>
        <strain evidence="1">RSA 2271</strain>
    </source>
</reference>
<accession>A0ACC1HG03</accession>
<dbReference type="Proteomes" id="UP001145114">
    <property type="component" value="Unassembled WGS sequence"/>
</dbReference>
<proteinExistence type="predicted"/>
<keyword evidence="2" id="KW-1185">Reference proteome</keyword>
<evidence type="ECO:0000313" key="2">
    <source>
        <dbReference type="Proteomes" id="UP001145114"/>
    </source>
</evidence>
<dbReference type="EMBL" id="JAMZIH010005386">
    <property type="protein sequence ID" value="KAJ1675276.1"/>
    <property type="molecule type" value="Genomic_DNA"/>
</dbReference>
<name>A0ACC1HG03_9FUNG</name>
<protein>
    <submittedName>
        <fullName evidence="1">Uncharacterized protein</fullName>
    </submittedName>
</protein>
<organism evidence="1 2">
    <name type="scientific">Spiromyces aspiralis</name>
    <dbReference type="NCBI Taxonomy" id="68401"/>
    <lineage>
        <taxon>Eukaryota</taxon>
        <taxon>Fungi</taxon>
        <taxon>Fungi incertae sedis</taxon>
        <taxon>Zoopagomycota</taxon>
        <taxon>Kickxellomycotina</taxon>
        <taxon>Kickxellomycetes</taxon>
        <taxon>Kickxellales</taxon>
        <taxon>Kickxellaceae</taxon>
        <taxon>Spiromyces</taxon>
    </lineage>
</organism>